<organism evidence="10 11">
    <name type="scientific">Eumeta variegata</name>
    <name type="common">Bagworm moth</name>
    <name type="synonym">Eumeta japonica</name>
    <dbReference type="NCBI Taxonomy" id="151549"/>
    <lineage>
        <taxon>Eukaryota</taxon>
        <taxon>Metazoa</taxon>
        <taxon>Ecdysozoa</taxon>
        <taxon>Arthropoda</taxon>
        <taxon>Hexapoda</taxon>
        <taxon>Insecta</taxon>
        <taxon>Pterygota</taxon>
        <taxon>Neoptera</taxon>
        <taxon>Endopterygota</taxon>
        <taxon>Lepidoptera</taxon>
        <taxon>Glossata</taxon>
        <taxon>Ditrysia</taxon>
        <taxon>Tineoidea</taxon>
        <taxon>Psychidae</taxon>
        <taxon>Oiketicinae</taxon>
        <taxon>Eumeta</taxon>
    </lineage>
</organism>
<dbReference type="PANTHER" id="PTHR12137:SF54">
    <property type="entry name" value="CARBOHYDRATE SULFOTRANSFERASE"/>
    <property type="match status" value="1"/>
</dbReference>
<keyword evidence="4" id="KW-0812">Transmembrane</keyword>
<evidence type="ECO:0000256" key="3">
    <source>
        <dbReference type="ARBA" id="ARBA00022679"/>
    </source>
</evidence>
<dbReference type="GO" id="GO:0008146">
    <property type="term" value="F:sulfotransferase activity"/>
    <property type="evidence" value="ECO:0007669"/>
    <property type="project" value="InterPro"/>
</dbReference>
<keyword evidence="5" id="KW-1133">Transmembrane helix</keyword>
<sequence length="117" mass="13459">MRWRCDICVVCVESLGKTVVKTVMSESACGLKEDVVTRTERGKYETLLDDSALALHTVGAPQLQFPRLARASRTTDYLKNYFSQLPLPLIRKLYKKYQLDYRVFDYDLENIVGFDLG</sequence>
<evidence type="ECO:0000313" key="10">
    <source>
        <dbReference type="EMBL" id="GBP81984.1"/>
    </source>
</evidence>
<keyword evidence="7" id="KW-0472">Membrane</keyword>
<protein>
    <recommendedName>
        <fullName evidence="9">Carbohydrate sulfotransferase</fullName>
        <ecNumber evidence="9">2.8.2.-</ecNumber>
    </recommendedName>
</protein>
<dbReference type="InterPro" id="IPR018011">
    <property type="entry name" value="Carb_sulfotrans_8-10"/>
</dbReference>
<keyword evidence="3 9" id="KW-0808">Transferase</keyword>
<evidence type="ECO:0000256" key="9">
    <source>
        <dbReference type="RuleBase" id="RU364020"/>
    </source>
</evidence>
<dbReference type="EC" id="2.8.2.-" evidence="9"/>
<dbReference type="Proteomes" id="UP000299102">
    <property type="component" value="Unassembled WGS sequence"/>
</dbReference>
<keyword evidence="8 9" id="KW-0325">Glycoprotein</keyword>
<evidence type="ECO:0000256" key="5">
    <source>
        <dbReference type="ARBA" id="ARBA00022989"/>
    </source>
</evidence>
<dbReference type="OrthoDB" id="2019940at2759"/>
<keyword evidence="9" id="KW-0735">Signal-anchor</keyword>
<name>A0A4C1Z4H5_EUMVA</name>
<comment type="caution">
    <text evidence="10">The sequence shown here is derived from an EMBL/GenBank/DDBJ whole genome shotgun (WGS) entry which is preliminary data.</text>
</comment>
<evidence type="ECO:0000313" key="11">
    <source>
        <dbReference type="Proteomes" id="UP000299102"/>
    </source>
</evidence>
<reference evidence="10 11" key="1">
    <citation type="journal article" date="2019" name="Commun. Biol.">
        <title>The bagworm genome reveals a unique fibroin gene that provides high tensile strength.</title>
        <authorList>
            <person name="Kono N."/>
            <person name="Nakamura H."/>
            <person name="Ohtoshi R."/>
            <person name="Tomita M."/>
            <person name="Numata K."/>
            <person name="Arakawa K."/>
        </authorList>
    </citation>
    <scope>NUCLEOTIDE SEQUENCE [LARGE SCALE GENOMIC DNA]</scope>
</reference>
<dbReference type="PANTHER" id="PTHR12137">
    <property type="entry name" value="CARBOHYDRATE SULFOTRANSFERASE"/>
    <property type="match status" value="1"/>
</dbReference>
<proteinExistence type="inferred from homology"/>
<comment type="similarity">
    <text evidence="2 9">Belongs to the sulfotransferase 2 family.</text>
</comment>
<dbReference type="GO" id="GO:0016051">
    <property type="term" value="P:carbohydrate biosynthetic process"/>
    <property type="evidence" value="ECO:0007669"/>
    <property type="project" value="InterPro"/>
</dbReference>
<evidence type="ECO:0000256" key="6">
    <source>
        <dbReference type="ARBA" id="ARBA00023034"/>
    </source>
</evidence>
<dbReference type="STRING" id="151549.A0A4C1Z4H5"/>
<dbReference type="Pfam" id="PF03567">
    <property type="entry name" value="Sulfotransfer_2"/>
    <property type="match status" value="1"/>
</dbReference>
<keyword evidence="9" id="KW-0119">Carbohydrate metabolism</keyword>
<keyword evidence="6 9" id="KW-0333">Golgi apparatus</keyword>
<accession>A0A4C1Z4H5</accession>
<evidence type="ECO:0000256" key="8">
    <source>
        <dbReference type="ARBA" id="ARBA00023180"/>
    </source>
</evidence>
<comment type="subcellular location">
    <subcellularLocation>
        <location evidence="1 9">Golgi apparatus membrane</location>
        <topology evidence="1 9">Single-pass type II membrane protein</topology>
    </subcellularLocation>
</comment>
<dbReference type="InterPro" id="IPR005331">
    <property type="entry name" value="Sulfotransferase"/>
</dbReference>
<evidence type="ECO:0000256" key="2">
    <source>
        <dbReference type="ARBA" id="ARBA00006339"/>
    </source>
</evidence>
<dbReference type="AlphaFoldDB" id="A0A4C1Z4H5"/>
<dbReference type="EMBL" id="BGZK01001541">
    <property type="protein sequence ID" value="GBP81984.1"/>
    <property type="molecule type" value="Genomic_DNA"/>
</dbReference>
<evidence type="ECO:0000256" key="7">
    <source>
        <dbReference type="ARBA" id="ARBA00023136"/>
    </source>
</evidence>
<evidence type="ECO:0000256" key="1">
    <source>
        <dbReference type="ARBA" id="ARBA00004323"/>
    </source>
</evidence>
<gene>
    <name evidence="10" type="primary">Chst11</name>
    <name evidence="10" type="ORF">EVAR_65590_1</name>
</gene>
<keyword evidence="11" id="KW-1185">Reference proteome</keyword>
<evidence type="ECO:0000256" key="4">
    <source>
        <dbReference type="ARBA" id="ARBA00022692"/>
    </source>
</evidence>
<dbReference type="GO" id="GO:0000139">
    <property type="term" value="C:Golgi membrane"/>
    <property type="evidence" value="ECO:0007669"/>
    <property type="project" value="UniProtKB-SubCell"/>
</dbReference>